<proteinExistence type="predicted"/>
<evidence type="ECO:0000313" key="2">
    <source>
        <dbReference type="Proteomes" id="UP000366945"/>
    </source>
</evidence>
<dbReference type="AlphaFoldDB" id="A0A5E4UKS7"/>
<gene>
    <name evidence="1" type="ORF">PPN31114_02040</name>
</gene>
<reference evidence="1 2" key="1">
    <citation type="submission" date="2019-08" db="EMBL/GenBank/DDBJ databases">
        <authorList>
            <person name="Peeters C."/>
        </authorList>
    </citation>
    <scope>NUCLEOTIDE SEQUENCE [LARGE SCALE GENOMIC DNA]</scope>
    <source>
        <strain evidence="1 2">LMG 31114</strain>
    </source>
</reference>
<dbReference type="EMBL" id="CABPSK010000002">
    <property type="protein sequence ID" value="VVD99444.1"/>
    <property type="molecule type" value="Genomic_DNA"/>
</dbReference>
<keyword evidence="2" id="KW-1185">Reference proteome</keyword>
<name>A0A5E4UKS7_9BURK</name>
<evidence type="ECO:0000313" key="1">
    <source>
        <dbReference type="EMBL" id="VVD99444.1"/>
    </source>
</evidence>
<dbReference type="PROSITE" id="PS51257">
    <property type="entry name" value="PROKAR_LIPOPROTEIN"/>
    <property type="match status" value="1"/>
</dbReference>
<sequence length="95" mass="10651">MKGQEKRKFFVGVFPTGGARAAPAMHSGGMIGCEKTRLHRHVTKLRSTTHLYFGTGAPNFSHLLQKFWGAFAKRLDRTLPTGFTPEQCNYKVLQV</sequence>
<accession>A0A5E4UKS7</accession>
<dbReference type="Proteomes" id="UP000366945">
    <property type="component" value="Unassembled WGS sequence"/>
</dbReference>
<organism evidence="1 2">
    <name type="scientific">Pandoraea pneumonica</name>
    <dbReference type="NCBI Taxonomy" id="2508299"/>
    <lineage>
        <taxon>Bacteria</taxon>
        <taxon>Pseudomonadati</taxon>
        <taxon>Pseudomonadota</taxon>
        <taxon>Betaproteobacteria</taxon>
        <taxon>Burkholderiales</taxon>
        <taxon>Burkholderiaceae</taxon>
        <taxon>Pandoraea</taxon>
    </lineage>
</organism>
<protein>
    <submittedName>
        <fullName evidence="1">Uncharacterized protein</fullName>
    </submittedName>
</protein>